<dbReference type="PANTHER" id="PTHR46066">
    <property type="entry name" value="CHITINASE DOMAIN-CONTAINING PROTEIN 1 FAMILY MEMBER"/>
    <property type="match status" value="1"/>
</dbReference>
<comment type="caution">
    <text evidence="3">The sequence shown here is derived from an EMBL/GenBank/DDBJ whole genome shotgun (WGS) entry which is preliminary data.</text>
</comment>
<name>A0ABN0ZKW5_9ACTN</name>
<accession>A0ABN0ZKW5</accession>
<protein>
    <recommendedName>
        <fullName evidence="2">GH18 domain-containing protein</fullName>
    </recommendedName>
</protein>
<dbReference type="EMBL" id="BAAAHB010000008">
    <property type="protein sequence ID" value="GAA0451012.1"/>
    <property type="molecule type" value="Genomic_DNA"/>
</dbReference>
<sequence length="364" mass="40002">MIRRRAAALAAAGALVGLLLPAAGAAEPPARTVSAWLPYWEPGAYRDALAHADQLHTVSPFWYETTAADRLTAHPGAEDRAVTDGLHRAGIKVLPTVTESLGAEAVARLTEDPKARALHVTTLVRLVTDHSYDGLDLDYEKMNETATTPALAERVRTGFNTLTTELCARLHALHKECVAAVFPRSAAKERDEGPVYDYAHLGRTLDRLRIMGYNLHNALDPPGPLSSPAWYDDILRYATARVPAEKIEMGLPAYGWDHRVGDPARATHRTAREAEALRRRVGAPYALDPESRTPHFTYTEAGRQREVWYQDAQGTAAHLAVLARHHVTGTALWALDFEEPGLWPVLAAPRQPPPEPVRANMSTR</sequence>
<evidence type="ECO:0000256" key="1">
    <source>
        <dbReference type="SAM" id="SignalP"/>
    </source>
</evidence>
<feature type="chain" id="PRO_5046182982" description="GH18 domain-containing protein" evidence="1">
    <location>
        <begin position="26"/>
        <end position="364"/>
    </location>
</feature>
<dbReference type="Pfam" id="PF00704">
    <property type="entry name" value="Glyco_hydro_18"/>
    <property type="match status" value="1"/>
</dbReference>
<dbReference type="InterPro" id="IPR001223">
    <property type="entry name" value="Glyco_hydro18_cat"/>
</dbReference>
<dbReference type="PANTHER" id="PTHR46066:SF2">
    <property type="entry name" value="CHITINASE DOMAIN-CONTAINING PROTEIN 1"/>
    <property type="match status" value="1"/>
</dbReference>
<gene>
    <name evidence="3" type="ORF">GCM10009544_12260</name>
</gene>
<dbReference type="RefSeq" id="WP_344086801.1">
    <property type="nucleotide sequence ID" value="NZ_BAAAHB010000008.1"/>
</dbReference>
<dbReference type="InterPro" id="IPR029070">
    <property type="entry name" value="Chitinase_insertion_sf"/>
</dbReference>
<dbReference type="InterPro" id="IPR017853">
    <property type="entry name" value="GH"/>
</dbReference>
<evidence type="ECO:0000313" key="3">
    <source>
        <dbReference type="EMBL" id="GAA0451012.1"/>
    </source>
</evidence>
<dbReference type="Proteomes" id="UP001499895">
    <property type="component" value="Unassembled WGS sequence"/>
</dbReference>
<dbReference type="InterPro" id="IPR011583">
    <property type="entry name" value="Chitinase_II/V-like_cat"/>
</dbReference>
<keyword evidence="1" id="KW-0732">Signal</keyword>
<dbReference type="PROSITE" id="PS51910">
    <property type="entry name" value="GH18_2"/>
    <property type="match status" value="1"/>
</dbReference>
<keyword evidence="4" id="KW-1185">Reference proteome</keyword>
<proteinExistence type="predicted"/>
<organism evidence="3 4">
    <name type="scientific">Streptomyces stramineus</name>
    <dbReference type="NCBI Taxonomy" id="173861"/>
    <lineage>
        <taxon>Bacteria</taxon>
        <taxon>Bacillati</taxon>
        <taxon>Actinomycetota</taxon>
        <taxon>Actinomycetes</taxon>
        <taxon>Kitasatosporales</taxon>
        <taxon>Streptomycetaceae</taxon>
        <taxon>Streptomyces</taxon>
    </lineage>
</organism>
<feature type="signal peptide" evidence="1">
    <location>
        <begin position="1"/>
        <end position="25"/>
    </location>
</feature>
<dbReference type="SMART" id="SM00636">
    <property type="entry name" value="Glyco_18"/>
    <property type="match status" value="1"/>
</dbReference>
<feature type="domain" description="GH18" evidence="2">
    <location>
        <begin position="30"/>
        <end position="356"/>
    </location>
</feature>
<dbReference type="SUPFAM" id="SSF51445">
    <property type="entry name" value="(Trans)glycosidases"/>
    <property type="match status" value="1"/>
</dbReference>
<dbReference type="Gene3D" id="3.10.50.10">
    <property type="match status" value="1"/>
</dbReference>
<reference evidence="3 4" key="1">
    <citation type="journal article" date="2019" name="Int. J. Syst. Evol. Microbiol.">
        <title>The Global Catalogue of Microorganisms (GCM) 10K type strain sequencing project: providing services to taxonomists for standard genome sequencing and annotation.</title>
        <authorList>
            <consortium name="The Broad Institute Genomics Platform"/>
            <consortium name="The Broad Institute Genome Sequencing Center for Infectious Disease"/>
            <person name="Wu L."/>
            <person name="Ma J."/>
        </authorList>
    </citation>
    <scope>NUCLEOTIDE SEQUENCE [LARGE SCALE GENOMIC DNA]</scope>
    <source>
        <strain evidence="3 4">JCM 10649</strain>
    </source>
</reference>
<evidence type="ECO:0000259" key="2">
    <source>
        <dbReference type="PROSITE" id="PS51910"/>
    </source>
</evidence>
<dbReference type="Gene3D" id="3.20.20.80">
    <property type="entry name" value="Glycosidases"/>
    <property type="match status" value="1"/>
</dbReference>
<evidence type="ECO:0000313" key="4">
    <source>
        <dbReference type="Proteomes" id="UP001499895"/>
    </source>
</evidence>